<dbReference type="AlphaFoldDB" id="A0A3P7WX45"/>
<evidence type="ECO:0000313" key="5">
    <source>
        <dbReference type="WBParaSite" id="HPBE_0000562501-mRNA-1"/>
    </source>
</evidence>
<evidence type="ECO:0000259" key="2">
    <source>
        <dbReference type="Pfam" id="PF00078"/>
    </source>
</evidence>
<dbReference type="InterPro" id="IPR043502">
    <property type="entry name" value="DNA/RNA_pol_sf"/>
</dbReference>
<feature type="compositionally biased region" description="Basic and acidic residues" evidence="1">
    <location>
        <begin position="132"/>
        <end position="150"/>
    </location>
</feature>
<dbReference type="WBParaSite" id="HPBE_0000562501-mRNA-1">
    <property type="protein sequence ID" value="HPBE_0000562501-mRNA-1"/>
    <property type="gene ID" value="HPBE_0000562501"/>
</dbReference>
<dbReference type="SUPFAM" id="SSF56672">
    <property type="entry name" value="DNA/RNA polymerases"/>
    <property type="match status" value="1"/>
</dbReference>
<dbReference type="Pfam" id="PF00078">
    <property type="entry name" value="RVT_1"/>
    <property type="match status" value="1"/>
</dbReference>
<feature type="region of interest" description="Disordered" evidence="1">
    <location>
        <begin position="1"/>
        <end position="31"/>
    </location>
</feature>
<dbReference type="InterPro" id="IPR000477">
    <property type="entry name" value="RT_dom"/>
</dbReference>
<dbReference type="InterPro" id="IPR043128">
    <property type="entry name" value="Rev_trsase/Diguanyl_cyclase"/>
</dbReference>
<feature type="compositionally biased region" description="Basic residues" evidence="1">
    <location>
        <begin position="81"/>
        <end position="99"/>
    </location>
</feature>
<reference evidence="3 4" key="1">
    <citation type="submission" date="2018-11" db="EMBL/GenBank/DDBJ databases">
        <authorList>
            <consortium name="Pathogen Informatics"/>
        </authorList>
    </citation>
    <scope>NUCLEOTIDE SEQUENCE [LARGE SCALE GENOMIC DNA]</scope>
</reference>
<feature type="domain" description="Reverse transcriptase" evidence="2">
    <location>
        <begin position="256"/>
        <end position="316"/>
    </location>
</feature>
<dbReference type="PANTHER" id="PTHR33050">
    <property type="entry name" value="REVERSE TRANSCRIPTASE DOMAIN-CONTAINING PROTEIN"/>
    <property type="match status" value="1"/>
</dbReference>
<dbReference type="InterPro" id="IPR052055">
    <property type="entry name" value="Hepadnavirus_pol/RT"/>
</dbReference>
<proteinExistence type="predicted"/>
<gene>
    <name evidence="3" type="ORF">HPBE_LOCUS5626</name>
</gene>
<feature type="compositionally biased region" description="Low complexity" evidence="1">
    <location>
        <begin position="100"/>
        <end position="126"/>
    </location>
</feature>
<protein>
    <submittedName>
        <fullName evidence="5">Reverse transcriptase domain-containing protein</fullName>
    </submittedName>
</protein>
<dbReference type="Gene3D" id="3.30.70.270">
    <property type="match status" value="1"/>
</dbReference>
<keyword evidence="4" id="KW-1185">Reference proteome</keyword>
<reference evidence="5" key="2">
    <citation type="submission" date="2019-09" db="UniProtKB">
        <authorList>
            <consortium name="WormBaseParasite"/>
        </authorList>
    </citation>
    <scope>IDENTIFICATION</scope>
</reference>
<feature type="region of interest" description="Disordered" evidence="1">
    <location>
        <begin position="65"/>
        <end position="156"/>
    </location>
</feature>
<dbReference type="OrthoDB" id="10068174at2759"/>
<evidence type="ECO:0000313" key="3">
    <source>
        <dbReference type="EMBL" id="VDO65266.1"/>
    </source>
</evidence>
<name>A0A3P7WX45_HELPZ</name>
<dbReference type="Proteomes" id="UP000050761">
    <property type="component" value="Unassembled WGS sequence"/>
</dbReference>
<evidence type="ECO:0000256" key="1">
    <source>
        <dbReference type="SAM" id="MobiDB-lite"/>
    </source>
</evidence>
<organism evidence="3">
    <name type="scientific">Heligmosomoides polygyrus</name>
    <name type="common">Parasitic roundworm</name>
    <dbReference type="NCBI Taxonomy" id="6339"/>
    <lineage>
        <taxon>Eukaryota</taxon>
        <taxon>Metazoa</taxon>
        <taxon>Ecdysozoa</taxon>
        <taxon>Nematoda</taxon>
        <taxon>Chromadorea</taxon>
        <taxon>Rhabditida</taxon>
        <taxon>Rhabditina</taxon>
        <taxon>Rhabditomorpha</taxon>
        <taxon>Strongyloidea</taxon>
        <taxon>Heligmosomidae</taxon>
        <taxon>Heligmosomoides</taxon>
    </lineage>
</organism>
<dbReference type="PANTHER" id="PTHR33050:SF7">
    <property type="entry name" value="RIBONUCLEASE H"/>
    <property type="match status" value="1"/>
</dbReference>
<accession>A0A3P7WX45</accession>
<dbReference type="EMBL" id="UZAH01025510">
    <property type="protein sequence ID" value="VDO65266.1"/>
    <property type="molecule type" value="Genomic_DNA"/>
</dbReference>
<evidence type="ECO:0000313" key="4">
    <source>
        <dbReference type="Proteomes" id="UP000050761"/>
    </source>
</evidence>
<sequence length="347" mass="39537">MVARSKQAIADEMPFVEGKRSRTQPNGEETSCWARLSSHDTDWKLSAFEKSLLDGDFDDREFRDDFTEDNFIGQDDDAPPRQRRRGGGSRNRWGRRNRSRISTSSSSSSTSEDSDCSSDSQDASSRANYGAEDSHHQHLVKKETRGEGSRRNYGAASPLSRISKRIEFAASTRVAPEIVSIEKKKLRARVRITEEILEQFESCAMGMYVGREEKVAYFGKPPLIASELAAVPVLDEGLKVNQFRLGVDEHSTRIDYRLYRFKALPFGLNSAPYVYTRLIKPVTGHLRNHGIRVVVYLDDWLFMRESIDELEARLSAALYHHLGLLVILDKSHLIPTRYLVSQSQNRY</sequence>